<dbReference type="InterPro" id="IPR023210">
    <property type="entry name" value="NADP_OxRdtase_dom"/>
</dbReference>
<feature type="non-terminal residue" evidence="2">
    <location>
        <position position="1"/>
    </location>
</feature>
<accession>A0A851T3E9</accession>
<name>A0A851T3E9_9AVES</name>
<dbReference type="InterPro" id="IPR036812">
    <property type="entry name" value="NAD(P)_OxRdtase_dom_sf"/>
</dbReference>
<dbReference type="AlphaFoldDB" id="A0A851T3E9"/>
<evidence type="ECO:0000313" key="2">
    <source>
        <dbReference type="EMBL" id="NXD09922.1"/>
    </source>
</evidence>
<dbReference type="PRINTS" id="PR00069">
    <property type="entry name" value="ALDKETRDTASE"/>
</dbReference>
<protein>
    <submittedName>
        <fullName evidence="2">AK1BA reductase</fullName>
    </submittedName>
</protein>
<dbReference type="EMBL" id="WBNA01000076">
    <property type="protein sequence ID" value="NXD09922.1"/>
    <property type="molecule type" value="Genomic_DNA"/>
</dbReference>
<sequence length="184" mass="21309">AVSFAIHMGYHHFDFACVYQNEWEIREALLEKNEEGIVIDDLFVFSKLWCTFYEKTLLKEVYQKALVALQLDYLDLYLMHWSLGFKLFLADENDMIIPSDMDFLDAWEAMEELVDAGLVKATGIFNFNHIQINWLLSKSGLKYKPANNQIKSHPFLPQEELINFCHSKGISVTAYCSLGAPSWP</sequence>
<evidence type="ECO:0000313" key="3">
    <source>
        <dbReference type="Proteomes" id="UP000661971"/>
    </source>
</evidence>
<dbReference type="Proteomes" id="UP000661971">
    <property type="component" value="Unassembled WGS sequence"/>
</dbReference>
<keyword evidence="3" id="KW-1185">Reference proteome</keyword>
<proteinExistence type="predicted"/>
<feature type="non-terminal residue" evidence="2">
    <location>
        <position position="184"/>
    </location>
</feature>
<dbReference type="InterPro" id="IPR020471">
    <property type="entry name" value="AKR"/>
</dbReference>
<dbReference type="Gene3D" id="3.20.20.100">
    <property type="entry name" value="NADP-dependent oxidoreductase domain"/>
    <property type="match status" value="1"/>
</dbReference>
<feature type="domain" description="NADP-dependent oxidoreductase" evidence="1">
    <location>
        <begin position="4"/>
        <end position="180"/>
    </location>
</feature>
<organism evidence="2 3">
    <name type="scientific">Nothocercus nigrocapillus</name>
    <dbReference type="NCBI Taxonomy" id="1977171"/>
    <lineage>
        <taxon>Eukaryota</taxon>
        <taxon>Metazoa</taxon>
        <taxon>Chordata</taxon>
        <taxon>Craniata</taxon>
        <taxon>Vertebrata</taxon>
        <taxon>Euteleostomi</taxon>
        <taxon>Archelosauria</taxon>
        <taxon>Archosauria</taxon>
        <taxon>Dinosauria</taxon>
        <taxon>Saurischia</taxon>
        <taxon>Theropoda</taxon>
        <taxon>Coelurosauria</taxon>
        <taxon>Aves</taxon>
        <taxon>Palaeognathae</taxon>
        <taxon>Tinamiformes</taxon>
        <taxon>Tinamidae</taxon>
        <taxon>Nothocercus</taxon>
    </lineage>
</organism>
<dbReference type="Pfam" id="PF00248">
    <property type="entry name" value="Aldo_ket_red"/>
    <property type="match status" value="1"/>
</dbReference>
<dbReference type="PANTHER" id="PTHR11732">
    <property type="entry name" value="ALDO/KETO REDUCTASE"/>
    <property type="match status" value="1"/>
</dbReference>
<dbReference type="GO" id="GO:0016491">
    <property type="term" value="F:oxidoreductase activity"/>
    <property type="evidence" value="ECO:0007669"/>
    <property type="project" value="InterPro"/>
</dbReference>
<gene>
    <name evidence="2" type="primary">Akr1b10_0</name>
    <name evidence="2" type="ORF">NOTNIG_R02839</name>
</gene>
<comment type="caution">
    <text evidence="2">The sequence shown here is derived from an EMBL/GenBank/DDBJ whole genome shotgun (WGS) entry which is preliminary data.</text>
</comment>
<reference evidence="3" key="1">
    <citation type="submission" date="2023-07" db="EMBL/GenBank/DDBJ databases">
        <title>Bird 10,000 Genomes (B10K) Project - Family phase.</title>
        <authorList>
            <person name="Zhang G."/>
        </authorList>
    </citation>
    <scope>NUCLEOTIDE SEQUENCE [LARGE SCALE GENOMIC DNA]</scope>
</reference>
<dbReference type="SUPFAM" id="SSF51430">
    <property type="entry name" value="NAD(P)-linked oxidoreductase"/>
    <property type="match status" value="1"/>
</dbReference>
<evidence type="ECO:0000259" key="1">
    <source>
        <dbReference type="Pfam" id="PF00248"/>
    </source>
</evidence>